<sequence>MKDDRITNDGSFSVMNFPLFNSFTFVKGIGEKIETTLKGLGIKSWHDVMKNQCPELFPERRWHNLLKGVSSALQALKVLDVSRLSSLIPKRQQWKMIPNFIDRIAYLDIETTGLRPQYNHITTIAVYDGTRVHDFVRGDNLNDFPAFISKFPAITTFYGKAFDIPFIKKEMGIKFDQLHFDVCFLLKRLKIKGGLKRIEKRFGISRGDLDDLDGYSAVLLWKKFKKTKKKEYLATLLAYNNEDVINLEYLLYKAYNLLIEKELTFTPALEFPKKEIKNPFQANKRVVDEILGRKINLYS</sequence>
<protein>
    <recommendedName>
        <fullName evidence="1">YprB ribonuclease H-like domain-containing protein</fullName>
    </recommendedName>
</protein>
<dbReference type="InterPro" id="IPR038720">
    <property type="entry name" value="YprB_RNase_H-like_dom"/>
</dbReference>
<reference evidence="2" key="1">
    <citation type="journal article" date="2015" name="Nature">
        <title>Complex archaea that bridge the gap between prokaryotes and eukaryotes.</title>
        <authorList>
            <person name="Spang A."/>
            <person name="Saw J.H."/>
            <person name="Jorgensen S.L."/>
            <person name="Zaremba-Niedzwiedzka K."/>
            <person name="Martijn J."/>
            <person name="Lind A.E."/>
            <person name="van Eijk R."/>
            <person name="Schleper C."/>
            <person name="Guy L."/>
            <person name="Ettema T.J."/>
        </authorList>
    </citation>
    <scope>NUCLEOTIDE SEQUENCE</scope>
</reference>
<dbReference type="SUPFAM" id="SSF53098">
    <property type="entry name" value="Ribonuclease H-like"/>
    <property type="match status" value="1"/>
</dbReference>
<dbReference type="Pfam" id="PF13482">
    <property type="entry name" value="RNase_H_2"/>
    <property type="match status" value="1"/>
</dbReference>
<proteinExistence type="predicted"/>
<dbReference type="GO" id="GO:0003676">
    <property type="term" value="F:nucleic acid binding"/>
    <property type="evidence" value="ECO:0007669"/>
    <property type="project" value="InterPro"/>
</dbReference>
<dbReference type="InterPro" id="IPR036397">
    <property type="entry name" value="RNaseH_sf"/>
</dbReference>
<dbReference type="AlphaFoldDB" id="A0A0F9G7H1"/>
<name>A0A0F9G7H1_9ZZZZ</name>
<comment type="caution">
    <text evidence="2">The sequence shown here is derived from an EMBL/GenBank/DDBJ whole genome shotgun (WGS) entry which is preliminary data.</text>
</comment>
<dbReference type="PANTHER" id="PTHR38462:SF1">
    <property type="entry name" value="YPRB RIBONUCLEASE H-LIKE DOMAIN-CONTAINING PROTEIN"/>
    <property type="match status" value="1"/>
</dbReference>
<feature type="domain" description="YprB ribonuclease H-like" evidence="1">
    <location>
        <begin position="105"/>
        <end position="253"/>
    </location>
</feature>
<accession>A0A0F9G7H1</accession>
<evidence type="ECO:0000259" key="1">
    <source>
        <dbReference type="Pfam" id="PF13482"/>
    </source>
</evidence>
<dbReference type="EMBL" id="LAZR01018844">
    <property type="protein sequence ID" value="KKL94759.1"/>
    <property type="molecule type" value="Genomic_DNA"/>
</dbReference>
<gene>
    <name evidence="2" type="ORF">LCGC14_1861440</name>
</gene>
<dbReference type="PANTHER" id="PTHR38462">
    <property type="entry name" value="EXONUCLEASE-LIKE PROTEIN"/>
    <property type="match status" value="1"/>
</dbReference>
<organism evidence="2">
    <name type="scientific">marine sediment metagenome</name>
    <dbReference type="NCBI Taxonomy" id="412755"/>
    <lineage>
        <taxon>unclassified sequences</taxon>
        <taxon>metagenomes</taxon>
        <taxon>ecological metagenomes</taxon>
    </lineage>
</organism>
<dbReference type="Gene3D" id="3.30.420.10">
    <property type="entry name" value="Ribonuclease H-like superfamily/Ribonuclease H"/>
    <property type="match status" value="1"/>
</dbReference>
<evidence type="ECO:0000313" key="2">
    <source>
        <dbReference type="EMBL" id="KKL94759.1"/>
    </source>
</evidence>
<dbReference type="InterPro" id="IPR012337">
    <property type="entry name" value="RNaseH-like_sf"/>
</dbReference>